<evidence type="ECO:0000313" key="3">
    <source>
        <dbReference type="Proteomes" id="UP000006867"/>
    </source>
</evidence>
<dbReference type="Proteomes" id="UP000006867">
    <property type="component" value="Chromosome"/>
</dbReference>
<keyword evidence="3" id="KW-1185">Reference proteome</keyword>
<keyword evidence="1" id="KW-0472">Membrane</keyword>
<dbReference type="GeneID" id="92914789"/>
<evidence type="ECO:0000256" key="1">
    <source>
        <dbReference type="SAM" id="Phobius"/>
    </source>
</evidence>
<sequence>MSQNEIFIVVFAYLVVLSQGIFLFVDAKKRGRLAWMWGLIGLITAPLPILCYYFFVIKPDRKKRRL</sequence>
<proteinExistence type="predicted"/>
<feature type="transmembrane region" description="Helical" evidence="1">
    <location>
        <begin position="37"/>
        <end position="57"/>
    </location>
</feature>
<gene>
    <name evidence="2" type="ordered locus">BATR1942_17305</name>
</gene>
<reference evidence="2 3" key="1">
    <citation type="journal article" date="2011" name="Front. Microbiol.">
        <title>Genomic signatures of strain selection and enhancement in Bacillus atrophaeus var. globigii, a historical biowarfare simulant.</title>
        <authorList>
            <person name="Gibbons H.S."/>
            <person name="Broomall S.M."/>
            <person name="McNew L.A."/>
            <person name="Daligault H."/>
            <person name="Chapman C."/>
            <person name="Bruce D."/>
            <person name="Karavis M."/>
            <person name="Krepps M."/>
            <person name="McGregor P.A."/>
            <person name="Hong C."/>
            <person name="Park K.H."/>
            <person name="Akmal A."/>
            <person name="Feldman A."/>
            <person name="Lin J.S."/>
            <person name="Chang W.E."/>
            <person name="Higgs B.W."/>
            <person name="Demirev P."/>
            <person name="Lindquist J."/>
            <person name="Liem A."/>
            <person name="Fochler E."/>
            <person name="Read T.D."/>
            <person name="Tapia R."/>
            <person name="Johnson S."/>
            <person name="Bishop-Lilly K.A."/>
            <person name="Detter C."/>
            <person name="Han C."/>
            <person name="Sozhamannan S."/>
            <person name="Rosenzweig C.N."/>
            <person name="Skowronski E.W."/>
        </authorList>
    </citation>
    <scope>NUCLEOTIDE SEQUENCE [LARGE SCALE GENOMIC DNA]</scope>
    <source>
        <strain evidence="2 3">1942</strain>
    </source>
</reference>
<evidence type="ECO:0000313" key="2">
    <source>
        <dbReference type="EMBL" id="ADP34378.1"/>
    </source>
</evidence>
<protein>
    <submittedName>
        <fullName evidence="2">SigmaY antisigma factor component</fullName>
    </submittedName>
</protein>
<accession>A0ABN3ZEY6</accession>
<feature type="transmembrane region" description="Helical" evidence="1">
    <location>
        <begin position="6"/>
        <end position="25"/>
    </location>
</feature>
<organism evidence="2 3">
    <name type="scientific">Bacillus atrophaeus (strain 1942)</name>
    <dbReference type="NCBI Taxonomy" id="720555"/>
    <lineage>
        <taxon>Bacteria</taxon>
        <taxon>Bacillati</taxon>
        <taxon>Bacillota</taxon>
        <taxon>Bacilli</taxon>
        <taxon>Bacillales</taxon>
        <taxon>Bacillaceae</taxon>
        <taxon>Bacillus</taxon>
    </lineage>
</organism>
<keyword evidence="1" id="KW-0812">Transmembrane</keyword>
<keyword evidence="1" id="KW-1133">Transmembrane helix</keyword>
<name>A0ABN3ZEY6_BACA1</name>
<dbReference type="RefSeq" id="WP_003326336.1">
    <property type="nucleotide sequence ID" value="NC_014639.1"/>
</dbReference>
<dbReference type="EMBL" id="CP002207">
    <property type="protein sequence ID" value="ADP34378.1"/>
    <property type="molecule type" value="Genomic_DNA"/>
</dbReference>